<feature type="domain" description="Radical SAM core" evidence="7">
    <location>
        <begin position="14"/>
        <end position="246"/>
    </location>
</feature>
<keyword evidence="5" id="KW-0408">Iron</keyword>
<dbReference type="InterPro" id="IPR034457">
    <property type="entry name" value="Organic_radical-activating"/>
</dbReference>
<name>A0ABS3LGK4_9ENTE</name>
<dbReference type="PANTHER" id="PTHR30352:SF4">
    <property type="entry name" value="PYRUVATE FORMATE-LYASE 2-ACTIVATING ENZYME"/>
    <property type="match status" value="1"/>
</dbReference>
<dbReference type="PIRSF" id="PIRSF000371">
    <property type="entry name" value="PFL_act_enz"/>
    <property type="match status" value="1"/>
</dbReference>
<dbReference type="NCBIfam" id="TIGR02494">
    <property type="entry name" value="PFLE_PFLC"/>
    <property type="match status" value="1"/>
</dbReference>
<gene>
    <name evidence="8" type="ORF">JZO70_21610</name>
</gene>
<proteinExistence type="predicted"/>
<keyword evidence="3" id="KW-0949">S-adenosyl-L-methionine</keyword>
<dbReference type="EMBL" id="JAFREM010000042">
    <property type="protein sequence ID" value="MBO1308784.1"/>
    <property type="molecule type" value="Genomic_DNA"/>
</dbReference>
<dbReference type="SFLD" id="SFLDG01066">
    <property type="entry name" value="organic_radical-activating_enz"/>
    <property type="match status" value="1"/>
</dbReference>
<dbReference type="PROSITE" id="PS51918">
    <property type="entry name" value="RADICAL_SAM"/>
    <property type="match status" value="1"/>
</dbReference>
<accession>A0ABS3LGK4</accession>
<dbReference type="InterPro" id="IPR058240">
    <property type="entry name" value="rSAM_sf"/>
</dbReference>
<comment type="cofactor">
    <cofactor evidence="1">
        <name>[4Fe-4S] cluster</name>
        <dbReference type="ChEBI" id="CHEBI:49883"/>
    </cofactor>
</comment>
<dbReference type="RefSeq" id="WP_207675774.1">
    <property type="nucleotide sequence ID" value="NZ_JAFREM010000042.1"/>
</dbReference>
<evidence type="ECO:0000256" key="3">
    <source>
        <dbReference type="ARBA" id="ARBA00022691"/>
    </source>
</evidence>
<organism evidence="8 9">
    <name type="scientific">Candidatus Enterococcus moelleringii</name>
    <dbReference type="NCBI Taxonomy" id="2815325"/>
    <lineage>
        <taxon>Bacteria</taxon>
        <taxon>Bacillati</taxon>
        <taxon>Bacillota</taxon>
        <taxon>Bacilli</taxon>
        <taxon>Lactobacillales</taxon>
        <taxon>Enterococcaceae</taxon>
        <taxon>Enterococcus</taxon>
    </lineage>
</organism>
<dbReference type="SUPFAM" id="SSF102114">
    <property type="entry name" value="Radical SAM enzymes"/>
    <property type="match status" value="1"/>
</dbReference>
<evidence type="ECO:0000313" key="8">
    <source>
        <dbReference type="EMBL" id="MBO1308784.1"/>
    </source>
</evidence>
<dbReference type="InterPro" id="IPR007197">
    <property type="entry name" value="rSAM"/>
</dbReference>
<dbReference type="InterPro" id="IPR013785">
    <property type="entry name" value="Aldolase_TIM"/>
</dbReference>
<evidence type="ECO:0000256" key="1">
    <source>
        <dbReference type="ARBA" id="ARBA00001966"/>
    </source>
</evidence>
<protein>
    <submittedName>
        <fullName evidence="8">Glycyl-radical enzyme activating protein</fullName>
    </submittedName>
</protein>
<evidence type="ECO:0000313" key="9">
    <source>
        <dbReference type="Proteomes" id="UP000664601"/>
    </source>
</evidence>
<dbReference type="PANTHER" id="PTHR30352">
    <property type="entry name" value="PYRUVATE FORMATE-LYASE-ACTIVATING ENZYME"/>
    <property type="match status" value="1"/>
</dbReference>
<keyword evidence="9" id="KW-1185">Reference proteome</keyword>
<dbReference type="Proteomes" id="UP000664601">
    <property type="component" value="Unassembled WGS sequence"/>
</dbReference>
<dbReference type="InterPro" id="IPR012839">
    <property type="entry name" value="Organic_radical_activase"/>
</dbReference>
<evidence type="ECO:0000256" key="6">
    <source>
        <dbReference type="ARBA" id="ARBA00023014"/>
    </source>
</evidence>
<dbReference type="Pfam" id="PF04055">
    <property type="entry name" value="Radical_SAM"/>
    <property type="match status" value="1"/>
</dbReference>
<keyword evidence="2" id="KW-0004">4Fe-4S</keyword>
<evidence type="ECO:0000256" key="2">
    <source>
        <dbReference type="ARBA" id="ARBA00022485"/>
    </source>
</evidence>
<evidence type="ECO:0000256" key="5">
    <source>
        <dbReference type="ARBA" id="ARBA00023004"/>
    </source>
</evidence>
<comment type="caution">
    <text evidence="8">The sequence shown here is derived from an EMBL/GenBank/DDBJ whole genome shotgun (WGS) entry which is preliminary data.</text>
</comment>
<dbReference type="Gene3D" id="3.20.20.70">
    <property type="entry name" value="Aldolase class I"/>
    <property type="match status" value="1"/>
</dbReference>
<dbReference type="SFLD" id="SFLDS00029">
    <property type="entry name" value="Radical_SAM"/>
    <property type="match status" value="1"/>
</dbReference>
<reference evidence="8 9" key="1">
    <citation type="submission" date="2021-03" db="EMBL/GenBank/DDBJ databases">
        <title>Enterococcal diversity collection.</title>
        <authorList>
            <person name="Gilmore M.S."/>
            <person name="Schwartzman J."/>
            <person name="Van Tyne D."/>
            <person name="Martin M."/>
            <person name="Earl A.M."/>
            <person name="Manson A.L."/>
            <person name="Straub T."/>
            <person name="Salamzade R."/>
            <person name="Saavedra J."/>
            <person name="Lebreton F."/>
            <person name="Prichula J."/>
            <person name="Schaufler K."/>
            <person name="Gaca A."/>
            <person name="Sgardioli B."/>
            <person name="Wagenaar J."/>
            <person name="Strong T."/>
        </authorList>
    </citation>
    <scope>NUCLEOTIDE SEQUENCE [LARGE SCALE GENOMIC DNA]</scope>
    <source>
        <strain evidence="8 9">669A</strain>
    </source>
</reference>
<keyword evidence="4" id="KW-0479">Metal-binding</keyword>
<sequence length="257" mass="29071">MEGTVLRIEQGSLHDGAGLRTVVYLKGCPLRCAWCSTPESQSKKIECGYGQIMSADEVMDEIEKDDVFYFHSDGGVTISGGEALVQADFTREILQKSKYIGINTALETSFCVPYSEIQKVAPFVDTLFVDVKIFTGELHKKWTGLSNQRILENIRRFLIDYPNCEVRIRIPVIPGINMEMTELLMTACFVADLDRFVPLELLPYHRYGMHSYETLGWEYPLGDTPSPTHEEMFGLADQLARTVPHLPVTTLAKTFIY</sequence>
<keyword evidence="6" id="KW-0411">Iron-sulfur</keyword>
<evidence type="ECO:0000259" key="7">
    <source>
        <dbReference type="PROSITE" id="PS51918"/>
    </source>
</evidence>
<evidence type="ECO:0000256" key="4">
    <source>
        <dbReference type="ARBA" id="ARBA00022723"/>
    </source>
</evidence>